<feature type="compositionally biased region" description="Basic and acidic residues" evidence="1">
    <location>
        <begin position="836"/>
        <end position="851"/>
    </location>
</feature>
<feature type="compositionally biased region" description="Basic and acidic residues" evidence="1">
    <location>
        <begin position="390"/>
        <end position="414"/>
    </location>
</feature>
<feature type="compositionally biased region" description="Low complexity" evidence="1">
    <location>
        <begin position="1234"/>
        <end position="1252"/>
    </location>
</feature>
<feature type="compositionally biased region" description="Low complexity" evidence="1">
    <location>
        <begin position="591"/>
        <end position="607"/>
    </location>
</feature>
<feature type="region of interest" description="Disordered" evidence="1">
    <location>
        <begin position="877"/>
        <end position="925"/>
    </location>
</feature>
<evidence type="ECO:0000313" key="3">
    <source>
        <dbReference type="Proteomes" id="UP000827284"/>
    </source>
</evidence>
<feature type="region of interest" description="Disordered" evidence="1">
    <location>
        <begin position="1"/>
        <end position="194"/>
    </location>
</feature>
<evidence type="ECO:0000313" key="2">
    <source>
        <dbReference type="EMBL" id="GJJ78386.1"/>
    </source>
</evidence>
<keyword evidence="3" id="KW-1185">Reference proteome</keyword>
<feature type="compositionally biased region" description="Basic and acidic residues" evidence="1">
    <location>
        <begin position="239"/>
        <end position="274"/>
    </location>
</feature>
<feature type="compositionally biased region" description="Basic residues" evidence="1">
    <location>
        <begin position="1201"/>
        <end position="1233"/>
    </location>
</feature>
<reference evidence="2" key="2">
    <citation type="journal article" date="2022" name="Microbiol. Resour. Announc.">
        <title>Whole-Genome Sequence of Entomortierella parvispora E1425, a Mucoromycotan Fungus Associated with Burkholderiaceae-Related Endosymbiotic Bacteria.</title>
        <authorList>
            <person name="Herlambang A."/>
            <person name="Guo Y."/>
            <person name="Takashima Y."/>
            <person name="Narisawa K."/>
            <person name="Ohta H."/>
            <person name="Nishizawa T."/>
        </authorList>
    </citation>
    <scope>NUCLEOTIDE SEQUENCE</scope>
    <source>
        <strain evidence="2">E1425</strain>
    </source>
</reference>
<feature type="region of interest" description="Disordered" evidence="1">
    <location>
        <begin position="559"/>
        <end position="856"/>
    </location>
</feature>
<feature type="compositionally biased region" description="Basic and acidic residues" evidence="1">
    <location>
        <begin position="339"/>
        <end position="357"/>
    </location>
</feature>
<feature type="compositionally biased region" description="Basic and acidic residues" evidence="1">
    <location>
        <begin position="660"/>
        <end position="682"/>
    </location>
</feature>
<dbReference type="OrthoDB" id="2445249at2759"/>
<comment type="caution">
    <text evidence="2">The sequence shown here is derived from an EMBL/GenBank/DDBJ whole genome shotgun (WGS) entry which is preliminary data.</text>
</comment>
<feature type="compositionally biased region" description="Basic and acidic residues" evidence="1">
    <location>
        <begin position="368"/>
        <end position="383"/>
    </location>
</feature>
<feature type="compositionally biased region" description="Basic and acidic residues" evidence="1">
    <location>
        <begin position="718"/>
        <end position="728"/>
    </location>
</feature>
<feature type="compositionally biased region" description="Basic and acidic residues" evidence="1">
    <location>
        <begin position="773"/>
        <end position="783"/>
    </location>
</feature>
<gene>
    <name evidence="2" type="ORF">EMPS_10745</name>
</gene>
<feature type="compositionally biased region" description="Low complexity" evidence="1">
    <location>
        <begin position="1165"/>
        <end position="1187"/>
    </location>
</feature>
<feature type="compositionally biased region" description="Low complexity" evidence="1">
    <location>
        <begin position="136"/>
        <end position="171"/>
    </location>
</feature>
<feature type="compositionally biased region" description="Basic and acidic residues" evidence="1">
    <location>
        <begin position="121"/>
        <end position="135"/>
    </location>
</feature>
<feature type="compositionally biased region" description="Pro residues" evidence="1">
    <location>
        <begin position="429"/>
        <end position="443"/>
    </location>
</feature>
<feature type="compositionally biased region" description="Basic and acidic residues" evidence="1">
    <location>
        <begin position="297"/>
        <end position="306"/>
    </location>
</feature>
<feature type="compositionally biased region" description="Basic and acidic residues" evidence="1">
    <location>
        <begin position="559"/>
        <end position="589"/>
    </location>
</feature>
<feature type="compositionally biased region" description="Polar residues" evidence="1">
    <location>
        <begin position="687"/>
        <end position="706"/>
    </location>
</feature>
<dbReference type="AlphaFoldDB" id="A0A9P3M1A9"/>
<dbReference type="EMBL" id="BQFW01000015">
    <property type="protein sequence ID" value="GJJ78386.1"/>
    <property type="molecule type" value="Genomic_DNA"/>
</dbReference>
<feature type="compositionally biased region" description="Polar residues" evidence="1">
    <location>
        <begin position="172"/>
        <end position="185"/>
    </location>
</feature>
<name>A0A9P3M1A9_9FUNG</name>
<evidence type="ECO:0000256" key="1">
    <source>
        <dbReference type="SAM" id="MobiDB-lite"/>
    </source>
</evidence>
<feature type="region of interest" description="Disordered" evidence="1">
    <location>
        <begin position="221"/>
        <end position="521"/>
    </location>
</feature>
<feature type="compositionally biased region" description="Polar residues" evidence="1">
    <location>
        <begin position="784"/>
        <end position="794"/>
    </location>
</feature>
<feature type="compositionally biased region" description="Basic and acidic residues" evidence="1">
    <location>
        <begin position="610"/>
        <end position="649"/>
    </location>
</feature>
<feature type="compositionally biased region" description="Basic and acidic residues" evidence="1">
    <location>
        <begin position="488"/>
        <end position="521"/>
    </location>
</feature>
<feature type="compositionally biased region" description="Polar residues" evidence="1">
    <location>
        <begin position="752"/>
        <end position="765"/>
    </location>
</feature>
<reference evidence="2" key="1">
    <citation type="submission" date="2021-11" db="EMBL/GenBank/DDBJ databases">
        <authorList>
            <person name="Herlambang A."/>
            <person name="Guo Y."/>
            <person name="Takashima Y."/>
            <person name="Nishizawa T."/>
        </authorList>
    </citation>
    <scope>NUCLEOTIDE SEQUENCE</scope>
    <source>
        <strain evidence="2">E1425</strain>
    </source>
</reference>
<feature type="compositionally biased region" description="Low complexity" evidence="1">
    <location>
        <begin position="905"/>
        <end position="918"/>
    </location>
</feature>
<feature type="compositionally biased region" description="Basic and acidic residues" evidence="1">
    <location>
        <begin position="796"/>
        <end position="814"/>
    </location>
</feature>
<feature type="region of interest" description="Disordered" evidence="1">
    <location>
        <begin position="1150"/>
        <end position="1274"/>
    </location>
</feature>
<accession>A0A9P3M1A9</accession>
<proteinExistence type="predicted"/>
<protein>
    <submittedName>
        <fullName evidence="2">Uncharacterized protein</fullName>
    </submittedName>
</protein>
<feature type="compositionally biased region" description="Polar residues" evidence="1">
    <location>
        <begin position="70"/>
        <end position="85"/>
    </location>
</feature>
<feature type="compositionally biased region" description="Low complexity" evidence="1">
    <location>
        <begin position="47"/>
        <end position="67"/>
    </location>
</feature>
<dbReference type="Proteomes" id="UP000827284">
    <property type="component" value="Unassembled WGS sequence"/>
</dbReference>
<feature type="region of interest" description="Disordered" evidence="1">
    <location>
        <begin position="975"/>
        <end position="1009"/>
    </location>
</feature>
<organism evidence="2 3">
    <name type="scientific">Entomortierella parvispora</name>
    <dbReference type="NCBI Taxonomy" id="205924"/>
    <lineage>
        <taxon>Eukaryota</taxon>
        <taxon>Fungi</taxon>
        <taxon>Fungi incertae sedis</taxon>
        <taxon>Mucoromycota</taxon>
        <taxon>Mortierellomycotina</taxon>
        <taxon>Mortierellomycetes</taxon>
        <taxon>Mortierellales</taxon>
        <taxon>Mortierellaceae</taxon>
        <taxon>Entomortierella</taxon>
    </lineage>
</organism>
<sequence>MKSFRSQGRPKASPAKVSAPVPMNLPSRRQEKGHEFSLVSPASSWGSPTVASSAVLTTTSASSSPAVEGTSPQLGTASLGDSPQPETLGGSPLHKAAPRAWGVVAPSTETHVEDYPTAAEAAKKVSNHEHHDHAHSSTTTTNSTTATNSSPTTAKKSTPPASTSAPATSTSEVMSKSISTLSTENNWDEVDDDEGMDFLNAGAIEFADGSVIVTAAVPQPEVVEPRREPAAPPVNVWHQKQEREREREREKEREKERERERDRERVVERGEVDFNRAWPNRGQPSPAGPYPANPDLASRHPHERPHPPLWQGAPGPHREGDHGGRRPSYDRSQGPYGGQRRESLGNEDRRFPRRESAGGRNQDPYSGPRRDSRDNVHERRESFSRQPQYGRDRDVPYEHNRPHPTDHAPDRYQRDVQVLSRPKDSMAPPREPPSPSGSLPPPRSGRHDRQESMPPHDVAHRIPGYAHLIPPGVVEFDRPPQVTEDQQEAMKHSAEEARKRRADEERQFEEAKARARARADELAKKMEEAKLAKEKEAREAKEAQEAEEKKKLQIQAELEAAKEAARKEREALEAEAKRQANAEKQEAARKAAGAGSMGTSTTTSASAIPSHDRKSRSIREDAPEHVKAFGDPHDRPTTRDLNDAEKKDAIAQWQMLPQKIAKEEAERVARIREARRVEDERVAGLASVSTSSRTANSANQPATANKTEPWRRSNAPWAKKEDKPRESVADQANEAPKVTDEAVPATEPTDAGSVTRTDATESDVSAGTLPRTEAAKQDTESYQRSRATRSQNAVASREELKEKRRTEKTHRAQEETPVLAKTADGQDNMQDAGPKTSKDAVRHHQPEDRYGPGKYPAKLCGAAGPVTIHDISKIHSRLSKQHAGAMDLEAPSPASEPNGTRRARAPAGLAASTSGTASKRGSLSHSAVATIFPTDVERAAKNRGSLSFMVDSEIDSPAQAEVATATLEWTESTSVINPQSDPQVPASDAKRAWDSAQETPAPQVGWGSADPQSLRYGAMGGTGSPWMTPFFQGFPAGGPQPMQGPPMYLVYPPPHGSIGPPMAPFPVTGVAMPSLSSLPVSSPLVTGTEGESTANSSVAGTTNAQLGHHWLPRFSAAGDAPVPTMAPVPHIVAVPVSQDVAAAAASINRAPQSRPYGGEDWTARSSGVSSHHGSESWSSSPGPSSPMTHHHQPHHQPQFRPQHHQHPRHHQQQHLVHQHSHQHTHQQHSHPLHPHQQQHPMGGHSSSSTSGGSHRGSRGGFSGYTYREFRPRGA</sequence>
<feature type="compositionally biased region" description="Basic and acidic residues" evidence="1">
    <location>
        <begin position="316"/>
        <end position="329"/>
    </location>
</feature>